<dbReference type="Proteomes" id="UP000180246">
    <property type="component" value="Unassembled WGS sequence"/>
</dbReference>
<keyword evidence="5 9" id="KW-0812">Transmembrane</keyword>
<comment type="caution">
    <text evidence="10">The sequence shown here is derived from an EMBL/GenBank/DDBJ whole genome shotgun (WGS) entry which is preliminary data.</text>
</comment>
<reference evidence="10 11" key="1">
    <citation type="submission" date="2014-10" db="EMBL/GenBank/DDBJ databases">
        <authorList>
            <person name="Seo M.-J."/>
            <person name="Seok Y.J."/>
            <person name="Cha I.-T."/>
        </authorList>
    </citation>
    <scope>NUCLEOTIDE SEQUENCE [LARGE SCALE GENOMIC DNA]</scope>
    <source>
        <strain evidence="10 11">NEU</strain>
    </source>
</reference>
<dbReference type="PANTHER" id="PTHR30574">
    <property type="entry name" value="INNER MEMBRANE PROTEIN YEDE"/>
    <property type="match status" value="1"/>
</dbReference>
<feature type="transmembrane region" description="Helical" evidence="9">
    <location>
        <begin position="32"/>
        <end position="50"/>
    </location>
</feature>
<dbReference type="Pfam" id="PF04143">
    <property type="entry name" value="Sulf_transp"/>
    <property type="match status" value="1"/>
</dbReference>
<evidence type="ECO:0000313" key="11">
    <source>
        <dbReference type="Proteomes" id="UP000180246"/>
    </source>
</evidence>
<evidence type="ECO:0000256" key="1">
    <source>
        <dbReference type="ARBA" id="ARBA00004429"/>
    </source>
</evidence>
<keyword evidence="3" id="KW-1003">Cell membrane</keyword>
<comment type="similarity">
    <text evidence="8">Belongs to the TsuA/YedE (TC 9.B.102) family.</text>
</comment>
<evidence type="ECO:0000256" key="4">
    <source>
        <dbReference type="ARBA" id="ARBA00022519"/>
    </source>
</evidence>
<proteinExistence type="inferred from homology"/>
<evidence type="ECO:0000256" key="6">
    <source>
        <dbReference type="ARBA" id="ARBA00022989"/>
    </source>
</evidence>
<sequence>MNTAGGAWNPYLVGALIGVLSMATFYFSSKPLGVSTAFARMAGMLGYLVSRKHTDSLAFYQDKVPKVEWEVMLAFGIVLGAFFAAMSGGEFNASVIPPLWEAHFGNSVALRLSVAFLGGVIMAFGARLAGGCTSGHGISGALQLSVGSWIALACFFAGGTLVAQVMYG</sequence>
<dbReference type="AlphaFoldDB" id="A0A1S2N948"/>
<dbReference type="InterPro" id="IPR007272">
    <property type="entry name" value="Sulf_transp_TsuA/YedE"/>
</dbReference>
<feature type="transmembrane region" description="Helical" evidence="9">
    <location>
        <begin position="108"/>
        <end position="129"/>
    </location>
</feature>
<evidence type="ECO:0000256" key="7">
    <source>
        <dbReference type="ARBA" id="ARBA00023136"/>
    </source>
</evidence>
<dbReference type="RefSeq" id="WP_071362838.1">
    <property type="nucleotide sequence ID" value="NZ_JRYB01000001.1"/>
</dbReference>
<accession>A0A1S2N948</accession>
<name>A0A1S2N948_9BURK</name>
<keyword evidence="4" id="KW-0997">Cell inner membrane</keyword>
<evidence type="ECO:0000256" key="8">
    <source>
        <dbReference type="ARBA" id="ARBA00035655"/>
    </source>
</evidence>
<comment type="subcellular location">
    <subcellularLocation>
        <location evidence="1">Cell inner membrane</location>
        <topology evidence="1">Multi-pass membrane protein</topology>
    </subcellularLocation>
</comment>
<dbReference type="EMBL" id="JRYB01000001">
    <property type="protein sequence ID" value="OIJ41611.1"/>
    <property type="molecule type" value="Genomic_DNA"/>
</dbReference>
<feature type="transmembrane region" description="Helical" evidence="9">
    <location>
        <begin position="7"/>
        <end position="26"/>
    </location>
</feature>
<dbReference type="GO" id="GO:0005886">
    <property type="term" value="C:plasma membrane"/>
    <property type="evidence" value="ECO:0007669"/>
    <property type="project" value="UniProtKB-SubCell"/>
</dbReference>
<evidence type="ECO:0000256" key="5">
    <source>
        <dbReference type="ARBA" id="ARBA00022692"/>
    </source>
</evidence>
<evidence type="ECO:0000256" key="3">
    <source>
        <dbReference type="ARBA" id="ARBA00022475"/>
    </source>
</evidence>
<feature type="transmembrane region" description="Helical" evidence="9">
    <location>
        <begin position="71"/>
        <end position="88"/>
    </location>
</feature>
<keyword evidence="7 9" id="KW-0472">Membrane</keyword>
<gene>
    <name evidence="10" type="ORF">LO55_4060</name>
</gene>
<protein>
    <submittedName>
        <fullName evidence="10">Sulfur transport family protein</fullName>
    </submittedName>
</protein>
<keyword evidence="2" id="KW-0813">Transport</keyword>
<organism evidence="10 11">
    <name type="scientific">Massilia timonae</name>
    <dbReference type="NCBI Taxonomy" id="47229"/>
    <lineage>
        <taxon>Bacteria</taxon>
        <taxon>Pseudomonadati</taxon>
        <taxon>Pseudomonadota</taxon>
        <taxon>Betaproteobacteria</taxon>
        <taxon>Burkholderiales</taxon>
        <taxon>Oxalobacteraceae</taxon>
        <taxon>Telluria group</taxon>
        <taxon>Massilia</taxon>
    </lineage>
</organism>
<evidence type="ECO:0000313" key="10">
    <source>
        <dbReference type="EMBL" id="OIJ41611.1"/>
    </source>
</evidence>
<evidence type="ECO:0000256" key="9">
    <source>
        <dbReference type="SAM" id="Phobius"/>
    </source>
</evidence>
<keyword evidence="6 9" id="KW-1133">Transmembrane helix</keyword>
<evidence type="ECO:0000256" key="2">
    <source>
        <dbReference type="ARBA" id="ARBA00022448"/>
    </source>
</evidence>
<feature type="transmembrane region" description="Helical" evidence="9">
    <location>
        <begin position="141"/>
        <end position="167"/>
    </location>
</feature>
<dbReference type="PANTHER" id="PTHR30574:SF1">
    <property type="entry name" value="SULPHUR TRANSPORT DOMAIN-CONTAINING PROTEIN"/>
    <property type="match status" value="1"/>
</dbReference>